<sequence>MALHSLIELPDVVLAGLLNFLDAKSTARLQTTCRMLATFPTPVQDVYRFNHALLAHADASTILSFVHQSTFPPRSSTLASTQLPRIVLFMAIDAADSDLVERLLLANYVAVKPVGEKAFRHLLYRAMFAPAGPNRNRIVRLLWNVFLLMWIAGVGI</sequence>
<dbReference type="EMBL" id="GG745355">
    <property type="protein sequence ID" value="KNE68016.1"/>
    <property type="molecule type" value="Genomic_DNA"/>
</dbReference>
<evidence type="ECO:0000313" key="2">
    <source>
        <dbReference type="Proteomes" id="UP000054350"/>
    </source>
</evidence>
<reference evidence="2" key="2">
    <citation type="submission" date="2009-11" db="EMBL/GenBank/DDBJ databases">
        <title>The Genome Sequence of Allomyces macrogynus strain ATCC 38327.</title>
        <authorList>
            <consortium name="The Broad Institute Genome Sequencing Platform"/>
            <person name="Russ C."/>
            <person name="Cuomo C."/>
            <person name="Shea T."/>
            <person name="Young S.K."/>
            <person name="Zeng Q."/>
            <person name="Koehrsen M."/>
            <person name="Haas B."/>
            <person name="Borodovsky M."/>
            <person name="Guigo R."/>
            <person name="Alvarado L."/>
            <person name="Berlin A."/>
            <person name="Borenstein D."/>
            <person name="Chen Z."/>
            <person name="Engels R."/>
            <person name="Freedman E."/>
            <person name="Gellesch M."/>
            <person name="Goldberg J."/>
            <person name="Griggs A."/>
            <person name="Gujja S."/>
            <person name="Heiman D."/>
            <person name="Hepburn T."/>
            <person name="Howarth C."/>
            <person name="Jen D."/>
            <person name="Larson L."/>
            <person name="Lewis B."/>
            <person name="Mehta T."/>
            <person name="Park D."/>
            <person name="Pearson M."/>
            <person name="Roberts A."/>
            <person name="Saif S."/>
            <person name="Shenoy N."/>
            <person name="Sisk P."/>
            <person name="Stolte C."/>
            <person name="Sykes S."/>
            <person name="Walk T."/>
            <person name="White J."/>
            <person name="Yandava C."/>
            <person name="Burger G."/>
            <person name="Gray M.W."/>
            <person name="Holland P.W.H."/>
            <person name="King N."/>
            <person name="Lang F.B.F."/>
            <person name="Roger A.J."/>
            <person name="Ruiz-Trillo I."/>
            <person name="Lander E."/>
            <person name="Nusbaum C."/>
        </authorList>
    </citation>
    <scope>NUCLEOTIDE SEQUENCE [LARGE SCALE GENOMIC DNA]</scope>
    <source>
        <strain evidence="2">ATCC 38327</strain>
    </source>
</reference>
<dbReference type="Proteomes" id="UP000054350">
    <property type="component" value="Unassembled WGS sequence"/>
</dbReference>
<keyword evidence="2" id="KW-1185">Reference proteome</keyword>
<accession>A0A0L0SZV4</accession>
<evidence type="ECO:0008006" key="3">
    <source>
        <dbReference type="Google" id="ProtNLM"/>
    </source>
</evidence>
<evidence type="ECO:0000313" key="1">
    <source>
        <dbReference type="EMBL" id="KNE68016.1"/>
    </source>
</evidence>
<dbReference type="VEuPathDB" id="FungiDB:AMAG_13190"/>
<organism evidence="1 2">
    <name type="scientific">Allomyces macrogynus (strain ATCC 38327)</name>
    <name type="common">Allomyces javanicus var. macrogynus</name>
    <dbReference type="NCBI Taxonomy" id="578462"/>
    <lineage>
        <taxon>Eukaryota</taxon>
        <taxon>Fungi</taxon>
        <taxon>Fungi incertae sedis</taxon>
        <taxon>Blastocladiomycota</taxon>
        <taxon>Blastocladiomycetes</taxon>
        <taxon>Blastocladiales</taxon>
        <taxon>Blastocladiaceae</taxon>
        <taxon>Allomyces</taxon>
    </lineage>
</organism>
<gene>
    <name evidence="1" type="ORF">AMAG_13190</name>
</gene>
<protein>
    <recommendedName>
        <fullName evidence="3">F-box domain-containing protein</fullName>
    </recommendedName>
</protein>
<dbReference type="AlphaFoldDB" id="A0A0L0SZV4"/>
<proteinExistence type="predicted"/>
<reference evidence="1 2" key="1">
    <citation type="submission" date="2009-11" db="EMBL/GenBank/DDBJ databases">
        <title>Annotation of Allomyces macrogynus ATCC 38327.</title>
        <authorList>
            <consortium name="The Broad Institute Genome Sequencing Platform"/>
            <person name="Russ C."/>
            <person name="Cuomo C."/>
            <person name="Burger G."/>
            <person name="Gray M.W."/>
            <person name="Holland P.W.H."/>
            <person name="King N."/>
            <person name="Lang F.B.F."/>
            <person name="Roger A.J."/>
            <person name="Ruiz-Trillo I."/>
            <person name="Young S.K."/>
            <person name="Zeng Q."/>
            <person name="Gargeya S."/>
            <person name="Fitzgerald M."/>
            <person name="Haas B."/>
            <person name="Abouelleil A."/>
            <person name="Alvarado L."/>
            <person name="Arachchi H.M."/>
            <person name="Berlin A."/>
            <person name="Chapman S.B."/>
            <person name="Gearin G."/>
            <person name="Goldberg J."/>
            <person name="Griggs A."/>
            <person name="Gujja S."/>
            <person name="Hansen M."/>
            <person name="Heiman D."/>
            <person name="Howarth C."/>
            <person name="Larimer J."/>
            <person name="Lui A."/>
            <person name="MacDonald P.J.P."/>
            <person name="McCowen C."/>
            <person name="Montmayeur A."/>
            <person name="Murphy C."/>
            <person name="Neiman D."/>
            <person name="Pearson M."/>
            <person name="Priest M."/>
            <person name="Roberts A."/>
            <person name="Saif S."/>
            <person name="Shea T."/>
            <person name="Sisk P."/>
            <person name="Stolte C."/>
            <person name="Sykes S."/>
            <person name="Wortman J."/>
            <person name="Nusbaum C."/>
            <person name="Birren B."/>
        </authorList>
    </citation>
    <scope>NUCLEOTIDE SEQUENCE [LARGE SCALE GENOMIC DNA]</scope>
    <source>
        <strain evidence="1 2">ATCC 38327</strain>
    </source>
</reference>
<name>A0A0L0SZV4_ALLM3</name>